<comment type="caution">
    <text evidence="1">The sequence shown here is derived from an EMBL/GenBank/DDBJ whole genome shotgun (WGS) entry which is preliminary data.</text>
</comment>
<name>A0A3M7PPQ7_BRAPC</name>
<organism evidence="1 2">
    <name type="scientific">Brachionus plicatilis</name>
    <name type="common">Marine rotifer</name>
    <name type="synonym">Brachionus muelleri</name>
    <dbReference type="NCBI Taxonomy" id="10195"/>
    <lineage>
        <taxon>Eukaryota</taxon>
        <taxon>Metazoa</taxon>
        <taxon>Spiralia</taxon>
        <taxon>Gnathifera</taxon>
        <taxon>Rotifera</taxon>
        <taxon>Eurotatoria</taxon>
        <taxon>Monogononta</taxon>
        <taxon>Pseudotrocha</taxon>
        <taxon>Ploima</taxon>
        <taxon>Brachionidae</taxon>
        <taxon>Brachionus</taxon>
    </lineage>
</organism>
<gene>
    <name evidence="1" type="ORF">BpHYR1_019761</name>
</gene>
<dbReference type="AlphaFoldDB" id="A0A3M7PPQ7"/>
<protein>
    <submittedName>
        <fullName evidence="1">Uncharacterized protein</fullName>
    </submittedName>
</protein>
<sequence>MIQLKLLFHTDDTNYKRVLTKLYFKIIVLAKPINKKNKTKFPTIKPLVCEITRLNASKSVKYSAHFP</sequence>
<reference evidence="1 2" key="1">
    <citation type="journal article" date="2018" name="Sci. Rep.">
        <title>Genomic signatures of local adaptation to the degree of environmental predictability in rotifers.</title>
        <authorList>
            <person name="Franch-Gras L."/>
            <person name="Hahn C."/>
            <person name="Garcia-Roger E.M."/>
            <person name="Carmona M.J."/>
            <person name="Serra M."/>
            <person name="Gomez A."/>
        </authorList>
    </citation>
    <scope>NUCLEOTIDE SEQUENCE [LARGE SCALE GENOMIC DNA]</scope>
    <source>
        <strain evidence="1">HYR1</strain>
    </source>
</reference>
<evidence type="ECO:0000313" key="2">
    <source>
        <dbReference type="Proteomes" id="UP000276133"/>
    </source>
</evidence>
<dbReference type="EMBL" id="REGN01009497">
    <property type="protein sequence ID" value="RNA01040.1"/>
    <property type="molecule type" value="Genomic_DNA"/>
</dbReference>
<proteinExistence type="predicted"/>
<evidence type="ECO:0000313" key="1">
    <source>
        <dbReference type="EMBL" id="RNA01040.1"/>
    </source>
</evidence>
<dbReference type="Proteomes" id="UP000276133">
    <property type="component" value="Unassembled WGS sequence"/>
</dbReference>
<accession>A0A3M7PPQ7</accession>
<keyword evidence="2" id="KW-1185">Reference proteome</keyword>